<gene>
    <name evidence="2" type="ORF">SJ05684_b59010</name>
</gene>
<name>A0A249PLR7_9HYPH</name>
<evidence type="ECO:0000313" key="2">
    <source>
        <dbReference type="EMBL" id="ASY66883.1"/>
    </source>
</evidence>
<evidence type="ECO:0000256" key="1">
    <source>
        <dbReference type="SAM" id="SignalP"/>
    </source>
</evidence>
<keyword evidence="3" id="KW-1185">Reference proteome</keyword>
<evidence type="ECO:0000313" key="3">
    <source>
        <dbReference type="Proteomes" id="UP000217211"/>
    </source>
</evidence>
<organism evidence="2 3">
    <name type="scientific">Sinorhizobium sojae CCBAU 05684</name>
    <dbReference type="NCBI Taxonomy" id="716928"/>
    <lineage>
        <taxon>Bacteria</taxon>
        <taxon>Pseudomonadati</taxon>
        <taxon>Pseudomonadota</taxon>
        <taxon>Alphaproteobacteria</taxon>
        <taxon>Hyphomicrobiales</taxon>
        <taxon>Rhizobiaceae</taxon>
        <taxon>Sinorhizobium/Ensifer group</taxon>
        <taxon>Sinorhizobium</taxon>
    </lineage>
</organism>
<dbReference type="RefSeq" id="WP_034855183.1">
    <property type="nucleotide sequence ID" value="NZ_AJQT01000056.1"/>
</dbReference>
<protein>
    <recommendedName>
        <fullName evidence="4">DUF3108 domain-containing protein</fullName>
    </recommendedName>
</protein>
<evidence type="ECO:0008006" key="4">
    <source>
        <dbReference type="Google" id="ProtNLM"/>
    </source>
</evidence>
<reference evidence="2 3" key="1">
    <citation type="submission" date="2017-08" db="EMBL/GenBank/DDBJ databases">
        <title>Multipartite genome sequences of Sinorhizobium species nodulating soybeans.</title>
        <authorList>
            <person name="Tian C.F."/>
        </authorList>
    </citation>
    <scope>NUCLEOTIDE SEQUENCE [LARGE SCALE GENOMIC DNA]</scope>
    <source>
        <strain evidence="2 3">CCBAU 05684</strain>
        <plasmid evidence="3">psj05684b</plasmid>
    </source>
</reference>
<keyword evidence="2" id="KW-0614">Plasmid</keyword>
<dbReference type="KEGG" id="esj:SJ05684_b59010"/>
<dbReference type="Proteomes" id="UP000217211">
    <property type="component" value="Plasmid pSJ05684b"/>
</dbReference>
<feature type="chain" id="PRO_5012173843" description="DUF3108 domain-containing protein" evidence="1">
    <location>
        <begin position="20"/>
        <end position="225"/>
    </location>
</feature>
<proteinExistence type="predicted"/>
<geneLocation type="plasmid" evidence="3">
    <name>psj05684b</name>
</geneLocation>
<dbReference type="EMBL" id="CP023068">
    <property type="protein sequence ID" value="ASY66883.1"/>
    <property type="molecule type" value="Genomic_DNA"/>
</dbReference>
<dbReference type="STRING" id="716928.GCA_000261485_02931"/>
<dbReference type="OrthoDB" id="5801444at2"/>
<accession>A0A249PLR7</accession>
<feature type="signal peptide" evidence="1">
    <location>
        <begin position="1"/>
        <end position="19"/>
    </location>
</feature>
<sequence>MRVLLVAALLLVGSGQAPATAAGTYELLFRSTALKGLEAVPAGSEAGQSTVVYDRLVSGAADGQMDGSFSIGLKVKADDKVTMTLYQGTRSRGLGEYPASVGNPVIMYFLESVLADIAAQSGGSPFYMRNRIKEALLEDAQVVPVTRQYRNRDVAAQEVMIRPFLKDKARARMGRFSELALTVTVSEEIPGWYYSLVATVPAAAGASEVGYSHAITLDGKGEGKP</sequence>
<dbReference type="AlphaFoldDB" id="A0A249PLR7"/>
<keyword evidence="1" id="KW-0732">Signal</keyword>
<dbReference type="eggNOG" id="ENOG5032XBN">
    <property type="taxonomic scope" value="Bacteria"/>
</dbReference>